<evidence type="ECO:0000313" key="13">
    <source>
        <dbReference type="EMBL" id="AKV77660.1"/>
    </source>
</evidence>
<evidence type="ECO:0000313" key="21">
    <source>
        <dbReference type="Proteomes" id="UP000062475"/>
    </source>
</evidence>
<gene>
    <name evidence="9" type="primary">rpo3</name>
    <name evidence="9" type="synonym">rpoD</name>
    <name evidence="11" type="ORF">HA72_2145</name>
    <name evidence="12" type="ORF">MsedA_2196</name>
    <name evidence="13" type="ORF">MsedB_2198</name>
    <name evidence="14" type="ORF">MsedC_2196</name>
    <name evidence="15" type="ORF">MsedD_2197</name>
    <name evidence="16" type="ORF">MsedE_2199</name>
</gene>
<evidence type="ECO:0000313" key="18">
    <source>
        <dbReference type="Proteomes" id="UP000056255"/>
    </source>
</evidence>
<dbReference type="InterPro" id="IPR036643">
    <property type="entry name" value="RNApol_insert_sf"/>
</dbReference>
<dbReference type="Proteomes" id="UP000068832">
    <property type="component" value="Chromosome"/>
</dbReference>
<comment type="subunit">
    <text evidence="9">Part of the RNA polymerase complex.</text>
</comment>
<keyword evidence="4 9" id="KW-0408">Iron</keyword>
<evidence type="ECO:0000313" key="22">
    <source>
        <dbReference type="Proteomes" id="UP000068832"/>
    </source>
</evidence>
<dbReference type="Gene3D" id="2.170.120.12">
    <property type="entry name" value="DNA-directed RNA polymerase, insert domain"/>
    <property type="match status" value="1"/>
</dbReference>
<dbReference type="PROSITE" id="PS00198">
    <property type="entry name" value="4FE4S_FER_1"/>
    <property type="match status" value="1"/>
</dbReference>
<comment type="function">
    <text evidence="9">DNA-dependent RNA polymerase (RNAP) catalyzes the transcription of DNA into RNA using the four ribonucleoside triphosphates as substrates.</text>
</comment>
<dbReference type="GO" id="GO:0003677">
    <property type="term" value="F:DNA binding"/>
    <property type="evidence" value="ECO:0007669"/>
    <property type="project" value="UniProtKB-UniRule"/>
</dbReference>
<dbReference type="HAMAP" id="MF_00320">
    <property type="entry name" value="RNApol_arch_Rpo3"/>
    <property type="match status" value="1"/>
</dbReference>
<keyword evidence="5 9" id="KW-0411">Iron-sulfur</keyword>
<evidence type="ECO:0000313" key="16">
    <source>
        <dbReference type="EMBL" id="AKV84041.1"/>
    </source>
</evidence>
<evidence type="ECO:0000313" key="12">
    <source>
        <dbReference type="EMBL" id="AKV75417.1"/>
    </source>
</evidence>
<comment type="subcellular location">
    <subcellularLocation>
        <location evidence="9">Cytoplasm</location>
    </subcellularLocation>
</comment>
<keyword evidence="9" id="KW-0963">Cytoplasm</keyword>
<feature type="domain" description="4Fe-4S ferredoxin-type" evidence="10">
    <location>
        <begin position="193"/>
        <end position="223"/>
    </location>
</feature>
<evidence type="ECO:0000256" key="9">
    <source>
        <dbReference type="HAMAP-Rule" id="MF_00320"/>
    </source>
</evidence>
<dbReference type="InterPro" id="IPR050518">
    <property type="entry name" value="Rpo3/RPB3_RNA_Pol_subunit"/>
</dbReference>
<accession>A0A088E993</accession>
<dbReference type="RefSeq" id="WP_012022071.1">
    <property type="nucleotide sequence ID" value="NZ_AP019770.1"/>
</dbReference>
<name>A0A088E993_9CREN</name>
<dbReference type="CDD" id="cd07030">
    <property type="entry name" value="RNAP_D"/>
    <property type="match status" value="1"/>
</dbReference>
<comment type="cofactor">
    <cofactor evidence="9">
        <name>[3Fe-4S] cluster</name>
        <dbReference type="ChEBI" id="CHEBI:21137"/>
    </cofactor>
    <text evidence="9">Binds 1 [3Fe-4S] cluster.</text>
</comment>
<keyword evidence="7 9" id="KW-0003">3Fe-4S</keyword>
<comment type="similarity">
    <text evidence="8 9">Belongs to the archaeal Rpo3/eukaryotic RPB3 RNA polymerase subunit family.</text>
</comment>
<keyword evidence="1 9" id="KW-0240">DNA-directed RNA polymerase</keyword>
<evidence type="ECO:0000313" key="19">
    <source>
        <dbReference type="Proteomes" id="UP000061362"/>
    </source>
</evidence>
<dbReference type="EMBL" id="CP012173">
    <property type="protein sequence ID" value="AKV77660.1"/>
    <property type="molecule type" value="Genomic_DNA"/>
</dbReference>
<evidence type="ECO:0000256" key="5">
    <source>
        <dbReference type="ARBA" id="ARBA00023014"/>
    </source>
</evidence>
<dbReference type="EMBL" id="CP012176">
    <property type="protein sequence ID" value="AKV84041.1"/>
    <property type="molecule type" value="Genomic_DNA"/>
</dbReference>
<evidence type="ECO:0000313" key="20">
    <source>
        <dbReference type="Proteomes" id="UP000062398"/>
    </source>
</evidence>
<dbReference type="OMA" id="KKKCRAF"/>
<evidence type="ECO:0000259" key="10">
    <source>
        <dbReference type="PROSITE" id="PS51379"/>
    </source>
</evidence>
<organism evidence="11 17">
    <name type="scientific">Metallosphaera sedula</name>
    <dbReference type="NCBI Taxonomy" id="43687"/>
    <lineage>
        <taxon>Archaea</taxon>
        <taxon>Thermoproteota</taxon>
        <taxon>Thermoprotei</taxon>
        <taxon>Sulfolobales</taxon>
        <taxon>Sulfolobaceae</taxon>
        <taxon>Metallosphaera</taxon>
    </lineage>
</organism>
<dbReference type="GO" id="GO:0003899">
    <property type="term" value="F:DNA-directed RNA polymerase activity"/>
    <property type="evidence" value="ECO:0007669"/>
    <property type="project" value="UniProtKB-UniRule"/>
</dbReference>
<dbReference type="Pfam" id="PF01193">
    <property type="entry name" value="RNA_pol_L"/>
    <property type="match status" value="1"/>
</dbReference>
<dbReference type="EMBL" id="CP012174">
    <property type="protein sequence ID" value="AKV79907.1"/>
    <property type="molecule type" value="Genomic_DNA"/>
</dbReference>
<dbReference type="PROSITE" id="PS51379">
    <property type="entry name" value="4FE4S_FER_2"/>
    <property type="match status" value="1"/>
</dbReference>
<evidence type="ECO:0000256" key="2">
    <source>
        <dbReference type="ARBA" id="ARBA00022695"/>
    </source>
</evidence>
<dbReference type="EMBL" id="CP008822">
    <property type="protein sequence ID" value="AIM28267.1"/>
    <property type="molecule type" value="Genomic_DNA"/>
</dbReference>
<dbReference type="PATRIC" id="fig|43687.5.peg.2302"/>
<proteinExistence type="inferred from homology"/>
<evidence type="ECO:0000256" key="4">
    <source>
        <dbReference type="ARBA" id="ARBA00023004"/>
    </source>
</evidence>
<dbReference type="GO" id="GO:0046872">
    <property type="term" value="F:metal ion binding"/>
    <property type="evidence" value="ECO:0007669"/>
    <property type="project" value="UniProtKB-KW"/>
</dbReference>
<dbReference type="GeneID" id="97612742"/>
<comment type="catalytic activity">
    <reaction evidence="9">
        <text>RNA(n) + a ribonucleoside 5'-triphosphate = RNA(n+1) + diphosphate</text>
        <dbReference type="Rhea" id="RHEA:21248"/>
        <dbReference type="Rhea" id="RHEA-COMP:14527"/>
        <dbReference type="Rhea" id="RHEA-COMP:17342"/>
        <dbReference type="ChEBI" id="CHEBI:33019"/>
        <dbReference type="ChEBI" id="CHEBI:61557"/>
        <dbReference type="ChEBI" id="CHEBI:140395"/>
        <dbReference type="EC" id="2.7.7.6"/>
    </reaction>
</comment>
<dbReference type="Proteomes" id="UP000061362">
    <property type="component" value="Chromosome"/>
</dbReference>
<evidence type="ECO:0000256" key="3">
    <source>
        <dbReference type="ARBA" id="ARBA00022723"/>
    </source>
</evidence>
<dbReference type="InterPro" id="IPR001514">
    <property type="entry name" value="DNA-dir_RNA_pol_30-40kDasu_CS"/>
</dbReference>
<dbReference type="Proteomes" id="UP000029084">
    <property type="component" value="Chromosome"/>
</dbReference>
<protein>
    <recommendedName>
        <fullName evidence="9">DNA-directed RNA polymerase subunit Rpo3</fullName>
        <ecNumber evidence="9">2.7.7.6</ecNumber>
    </recommendedName>
    <alternativeName>
        <fullName evidence="9">DNA-directed RNA polymerase subunit D</fullName>
    </alternativeName>
</protein>
<dbReference type="GO" id="GO:0005737">
    <property type="term" value="C:cytoplasm"/>
    <property type="evidence" value="ECO:0007669"/>
    <property type="project" value="UniProtKB-SubCell"/>
</dbReference>
<dbReference type="NCBIfam" id="NF001988">
    <property type="entry name" value="PRK00783.1"/>
    <property type="match status" value="1"/>
</dbReference>
<dbReference type="EMBL" id="CP012172">
    <property type="protein sequence ID" value="AKV75417.1"/>
    <property type="molecule type" value="Genomic_DNA"/>
</dbReference>
<dbReference type="InterPro" id="IPR036603">
    <property type="entry name" value="RBP11-like"/>
</dbReference>
<dbReference type="SMART" id="SM00662">
    <property type="entry name" value="RPOLD"/>
    <property type="match status" value="1"/>
</dbReference>
<dbReference type="Gene3D" id="3.30.70.20">
    <property type="match status" value="1"/>
</dbReference>
<evidence type="ECO:0000313" key="15">
    <source>
        <dbReference type="EMBL" id="AKV82152.1"/>
    </source>
</evidence>
<dbReference type="AlphaFoldDB" id="A0A088E993"/>
<dbReference type="OrthoDB" id="84933at2157"/>
<reference evidence="16 18" key="3">
    <citation type="submission" date="2015-07" db="EMBL/GenBank/DDBJ databases">
        <title>Physiological, transcriptional responses and genome re-sequencing of acid resistant extremely thermoacidophilic Metallosphaera sedula SARC-M1.</title>
        <authorList>
            <person name="Ai C."/>
            <person name="McCarthy S."/>
            <person name="Eckrich V."/>
            <person name="Rudrappa D."/>
            <person name="Qiu G."/>
            <person name="Blum P."/>
        </authorList>
    </citation>
    <scope>NUCLEOTIDE SEQUENCE [LARGE SCALE GENOMIC DNA]</scope>
    <source>
        <strain evidence="16 18">SARC-M1</strain>
    </source>
</reference>
<dbReference type="GO" id="GO:0046983">
    <property type="term" value="F:protein dimerization activity"/>
    <property type="evidence" value="ECO:0007669"/>
    <property type="project" value="InterPro"/>
</dbReference>
<dbReference type="InterPro" id="IPR022842">
    <property type="entry name" value="RNAP_Rpo3/Rpb3/RPAC1"/>
</dbReference>
<dbReference type="Proteomes" id="UP000062398">
    <property type="component" value="Chromosome"/>
</dbReference>
<evidence type="ECO:0000313" key="17">
    <source>
        <dbReference type="Proteomes" id="UP000029084"/>
    </source>
</evidence>
<dbReference type="PANTHER" id="PTHR11800:SF2">
    <property type="entry name" value="DNA-DIRECTED RNA POLYMERASE II SUBUNIT RPB3"/>
    <property type="match status" value="1"/>
</dbReference>
<dbReference type="SUPFAM" id="SSF55257">
    <property type="entry name" value="RBP11-like subunits of RNA polymerase"/>
    <property type="match status" value="1"/>
</dbReference>
<keyword evidence="6 9" id="KW-0804">Transcription</keyword>
<keyword evidence="9 11" id="KW-0808">Transferase</keyword>
<dbReference type="GO" id="GO:0006351">
    <property type="term" value="P:DNA-templated transcription"/>
    <property type="evidence" value="ECO:0007669"/>
    <property type="project" value="UniProtKB-UniRule"/>
</dbReference>
<keyword evidence="3 9" id="KW-0479">Metal-binding</keyword>
<dbReference type="EMBL" id="CP012175">
    <property type="protein sequence ID" value="AKV82152.1"/>
    <property type="molecule type" value="Genomic_DNA"/>
</dbReference>
<dbReference type="GO" id="GO:0016491">
    <property type="term" value="F:oxidoreductase activity"/>
    <property type="evidence" value="ECO:0007669"/>
    <property type="project" value="UniProtKB-ARBA"/>
</dbReference>
<feature type="binding site" evidence="9">
    <location>
        <position position="203"/>
    </location>
    <ligand>
        <name>[3Fe-4S] cluster</name>
        <dbReference type="ChEBI" id="CHEBI:21137"/>
    </ligand>
</feature>
<dbReference type="Proteomes" id="UP000056255">
    <property type="component" value="Chromosome"/>
</dbReference>
<dbReference type="Gene3D" id="3.30.1360.10">
    <property type="entry name" value="RNA polymerase, RBP11-like subunit"/>
    <property type="match status" value="1"/>
</dbReference>
<evidence type="ECO:0000256" key="7">
    <source>
        <dbReference type="ARBA" id="ARBA00023291"/>
    </source>
</evidence>
<evidence type="ECO:0000256" key="6">
    <source>
        <dbReference type="ARBA" id="ARBA00023163"/>
    </source>
</evidence>
<evidence type="ECO:0000313" key="11">
    <source>
        <dbReference type="EMBL" id="AIM28267.1"/>
    </source>
</evidence>
<dbReference type="PROSITE" id="PS00446">
    <property type="entry name" value="RNA_POL_D_30KD"/>
    <property type="match status" value="1"/>
</dbReference>
<dbReference type="PANTHER" id="PTHR11800">
    <property type="entry name" value="DNA-DIRECTED RNA POLYMERASE"/>
    <property type="match status" value="1"/>
</dbReference>
<dbReference type="SUPFAM" id="SSF56553">
    <property type="entry name" value="Insert subdomain of RNA polymerase alpha subunit"/>
    <property type="match status" value="1"/>
</dbReference>
<dbReference type="InterPro" id="IPR017896">
    <property type="entry name" value="4Fe4S_Fe-S-bd"/>
</dbReference>
<reference evidence="19 20" key="2">
    <citation type="journal article" date="2015" name="Genome Announc.">
        <title>Complete Genome Sequences of Evolved Arsenate-Resistant Metallosphaera sedula Strains.</title>
        <authorList>
            <person name="Ai C."/>
            <person name="McCarthy S."/>
            <person name="Schackwitz W."/>
            <person name="Martin J."/>
            <person name="Lipzen A."/>
            <person name="Blum P."/>
        </authorList>
    </citation>
    <scope>NUCLEOTIDE SEQUENCE [LARGE SCALE GENOMIC DNA]</scope>
    <source>
        <strain evidence="14 20">ARS120-1</strain>
        <strain evidence="15 19">ARS120-2</strain>
        <strain evidence="12 22">ARS50-1</strain>
        <strain evidence="13 21">ARS50-2</strain>
    </source>
</reference>
<dbReference type="GO" id="GO:0051538">
    <property type="term" value="F:3 iron, 4 sulfur cluster binding"/>
    <property type="evidence" value="ECO:0007669"/>
    <property type="project" value="UniProtKB-KW"/>
</dbReference>
<keyword evidence="2 9" id="KW-0548">Nucleotidyltransferase</keyword>
<sequence length="262" mass="30059">MPIQVLKKENYFLSILTKDYPLEFVNSIRRASMLYVPVMAVDEVYVIENNSPLYDEMLAHRLGLIPFDSKDALDYYRRPEECIECTENCDRCFTKAYIDVKAEDSQVMVYSRDIRTEDPNVTPISKDIPIVLLGKNQKVTLEMKMRLGYGKEHAKFNPVSLAILRYKPKVEVNKDCEKAVEVCPERVFSFENGKLKVVNEMACTLCEECVKACEGINVSPEPNQYILEIESVGSLEPRRILIEATKSILSKIEELKKKVEGL</sequence>
<evidence type="ECO:0000313" key="14">
    <source>
        <dbReference type="EMBL" id="AKV79907.1"/>
    </source>
</evidence>
<dbReference type="InterPro" id="IPR017900">
    <property type="entry name" value="4Fe4S_Fe_S_CS"/>
</dbReference>
<feature type="binding site" evidence="9">
    <location>
        <position position="206"/>
    </location>
    <ligand>
        <name>[3Fe-4S] cluster</name>
        <dbReference type="ChEBI" id="CHEBI:21137"/>
    </ligand>
</feature>
<dbReference type="InterPro" id="IPR011262">
    <property type="entry name" value="DNA-dir_RNA_pol_insert"/>
</dbReference>
<reference evidence="11 17" key="1">
    <citation type="journal article" date="2014" name="J. Bacteriol.">
        <title>Role of an Archaeal PitA Transporter in the Copper and Arsenic Resistance of Metallosphaera sedula, an Extreme Thermoacidophile.</title>
        <authorList>
            <person name="McCarthy S."/>
            <person name="Ai C."/>
            <person name="Wheaton G."/>
            <person name="Tevatia R."/>
            <person name="Eckrich V."/>
            <person name="Kelly R."/>
            <person name="Blum P."/>
        </authorList>
    </citation>
    <scope>NUCLEOTIDE SEQUENCE [LARGE SCALE GENOMIC DNA]</scope>
    <source>
        <strain evidence="11 17">CuR1</strain>
    </source>
</reference>
<dbReference type="InterPro" id="IPR011263">
    <property type="entry name" value="DNA-dir_RNA_pol_RpoA/D/Rpb3"/>
</dbReference>
<evidence type="ECO:0000256" key="1">
    <source>
        <dbReference type="ARBA" id="ARBA00022478"/>
    </source>
</evidence>
<dbReference type="Pfam" id="PF01000">
    <property type="entry name" value="RNA_pol_A_bac"/>
    <property type="match status" value="1"/>
</dbReference>
<dbReference type="EC" id="2.7.7.6" evidence="9"/>
<dbReference type="Proteomes" id="UP000062475">
    <property type="component" value="Chromosome"/>
</dbReference>
<feature type="binding site" evidence="9">
    <location>
        <position position="209"/>
    </location>
    <ligand>
        <name>[3Fe-4S] cluster</name>
        <dbReference type="ChEBI" id="CHEBI:21137"/>
    </ligand>
</feature>
<evidence type="ECO:0000256" key="8">
    <source>
        <dbReference type="ARBA" id="ARBA00025804"/>
    </source>
</evidence>
<dbReference type="GO" id="GO:0000428">
    <property type="term" value="C:DNA-directed RNA polymerase complex"/>
    <property type="evidence" value="ECO:0007669"/>
    <property type="project" value="UniProtKB-KW"/>
</dbReference>